<sequence>MPKKNYYNVNQEYAEKFYQLPMVFFTNEKYKPLKLETKVAYAILKDRFSYSVKNNWVDDNGNIYFIFTNQELMNMLNCAKEKVVKIKKELEKANLLEQKRIGLNQPNRLYLLRPEVNADDVYLISHHNDPSALQPQGSSIFELPDHKASALQPQGSSIFELPENGASALQPQGSSKIEPYLYYTSSEDTIKTQENTQLDFSPSNYTPAEIDAQNKDLVKNAANYYTQTDTKDTVIFNQDTYKLLSMWVKTPKDLARITGIVLNAKNSVVKELKKQNIKYAEAVLNIDGNRKLSSSDIQFLNEMGIEPHKLQKEISNTMRRVLNRTRRIYDEGKKVNIENYIFGAYKNMFQNYADEILEKREAISN</sequence>
<dbReference type="Proteomes" id="UP000198437">
    <property type="component" value="Unassembled WGS sequence"/>
</dbReference>
<feature type="domain" description="Replication initiator A N-terminal" evidence="1">
    <location>
        <begin position="16"/>
        <end position="90"/>
    </location>
</feature>
<proteinExistence type="predicted"/>
<dbReference type="RefSeq" id="WP_087712501.1">
    <property type="nucleotide sequence ID" value="NZ_JACCPL010000084.1"/>
</dbReference>
<evidence type="ECO:0000259" key="2">
    <source>
        <dbReference type="Pfam" id="PF18008"/>
    </source>
</evidence>
<dbReference type="InterPro" id="IPR010724">
    <property type="entry name" value="RepA_N"/>
</dbReference>
<gene>
    <name evidence="3" type="ORF">AYP82_07955</name>
</gene>
<organism evidence="3 4">
    <name type="scientific">Lactobacillus crispatus</name>
    <dbReference type="NCBI Taxonomy" id="47770"/>
    <lineage>
        <taxon>Bacteria</taxon>
        <taxon>Bacillati</taxon>
        <taxon>Bacillota</taxon>
        <taxon>Bacilli</taxon>
        <taxon>Lactobacillales</taxon>
        <taxon>Lactobacillaceae</taxon>
        <taxon>Lactobacillus</taxon>
    </lineage>
</organism>
<dbReference type="Pfam" id="PF06970">
    <property type="entry name" value="RepA_N"/>
    <property type="match status" value="1"/>
</dbReference>
<evidence type="ECO:0000313" key="3">
    <source>
        <dbReference type="EMBL" id="OXC23241.1"/>
    </source>
</evidence>
<comment type="caution">
    <text evidence="3">The sequence shown here is derived from an EMBL/GenBank/DDBJ whole genome shotgun (WGS) entry which is preliminary data.</text>
</comment>
<evidence type="ECO:0000313" key="4">
    <source>
        <dbReference type="Proteomes" id="UP000198437"/>
    </source>
</evidence>
<dbReference type="AlphaFoldDB" id="A0A226TE34"/>
<evidence type="ECO:0000259" key="1">
    <source>
        <dbReference type="Pfam" id="PF06970"/>
    </source>
</evidence>
<name>A0A226TE34_9LACO</name>
<dbReference type="InterPro" id="IPR041151">
    <property type="entry name" value="Bac_RepA_C"/>
</dbReference>
<reference evidence="3 4" key="1">
    <citation type="submission" date="2016-05" db="EMBL/GenBank/DDBJ databases">
        <authorList>
            <person name="Johnson T.J."/>
            <person name="Youmans B.P."/>
            <person name="Case K.A."/>
        </authorList>
    </citation>
    <scope>NUCLEOTIDE SEQUENCE [LARGE SCALE GENOMIC DNA]</scope>
    <source>
        <strain evidence="3 4">UMNLC6</strain>
    </source>
</reference>
<evidence type="ECO:0008006" key="5">
    <source>
        <dbReference type="Google" id="ProtNLM"/>
    </source>
</evidence>
<accession>A0A226TE34</accession>
<dbReference type="Pfam" id="PF18008">
    <property type="entry name" value="Bac_RepA_C"/>
    <property type="match status" value="1"/>
</dbReference>
<feature type="domain" description="Replication initiator protein A C-terminal" evidence="2">
    <location>
        <begin position="238"/>
        <end position="276"/>
    </location>
</feature>
<protein>
    <recommendedName>
        <fullName evidence="5">Plasmid replication initiation protein</fullName>
    </recommendedName>
</protein>
<dbReference type="EMBL" id="LYQW01000014">
    <property type="protein sequence ID" value="OXC23241.1"/>
    <property type="molecule type" value="Genomic_DNA"/>
</dbReference>